<dbReference type="InterPro" id="IPR010539">
    <property type="entry name" value="BaxI_1-like"/>
</dbReference>
<dbReference type="RefSeq" id="WP_191615441.1">
    <property type="nucleotide sequence ID" value="NZ_JACYFG010000004.1"/>
</dbReference>
<proteinExistence type="predicted"/>
<feature type="transmembrane region" description="Helical" evidence="1">
    <location>
        <begin position="118"/>
        <end position="137"/>
    </location>
</feature>
<dbReference type="PIRSF" id="PIRSF009160">
    <property type="entry name" value="UCP009160"/>
    <property type="match status" value="1"/>
</dbReference>
<keyword evidence="1" id="KW-0472">Membrane</keyword>
<evidence type="ECO:0000313" key="2">
    <source>
        <dbReference type="EMBL" id="MBD5778306.1"/>
    </source>
</evidence>
<sequence>MRTSNPALSDKAFDVDRAAARGEVMTINGTVNKTGILLCLLWVAAIFTWEKTMAVAQAGENPAVLYPWMIGGAIGGLVLAMITIFKKTVAPYTAPLYAVVEGLVLGVLSAFFELQFPGIVFQAVLLTFGTLLALLFAYKTGVIKATENFKLGVAAATGGIFVVYLISMVLGFFGVSIPLIHESGIVGIGFSLFVVVIAALNLVLDFDFIENGAAKGAPKYLEWYGAFGLLVTLIWLYIELLRLLSKLRSR</sequence>
<organism evidence="2 3">
    <name type="scientific">Pelagicoccus enzymogenes</name>
    <dbReference type="NCBI Taxonomy" id="2773457"/>
    <lineage>
        <taxon>Bacteria</taxon>
        <taxon>Pseudomonadati</taxon>
        <taxon>Verrucomicrobiota</taxon>
        <taxon>Opitutia</taxon>
        <taxon>Puniceicoccales</taxon>
        <taxon>Pelagicoccaceae</taxon>
        <taxon>Pelagicoccus</taxon>
    </lineage>
</organism>
<dbReference type="PANTHER" id="PTHR41282">
    <property type="entry name" value="CONSERVED TRANSMEMBRANE PROTEIN-RELATED"/>
    <property type="match status" value="1"/>
</dbReference>
<dbReference type="EMBL" id="JACYFG010000004">
    <property type="protein sequence ID" value="MBD5778306.1"/>
    <property type="molecule type" value="Genomic_DNA"/>
</dbReference>
<keyword evidence="3" id="KW-1185">Reference proteome</keyword>
<feature type="transmembrane region" description="Helical" evidence="1">
    <location>
        <begin position="185"/>
        <end position="208"/>
    </location>
</feature>
<feature type="transmembrane region" description="Helical" evidence="1">
    <location>
        <begin position="92"/>
        <end position="112"/>
    </location>
</feature>
<dbReference type="AlphaFoldDB" id="A0A927IFP1"/>
<evidence type="ECO:0000313" key="3">
    <source>
        <dbReference type="Proteomes" id="UP000622317"/>
    </source>
</evidence>
<evidence type="ECO:0000256" key="1">
    <source>
        <dbReference type="SAM" id="Phobius"/>
    </source>
</evidence>
<feature type="transmembrane region" description="Helical" evidence="1">
    <location>
        <begin position="149"/>
        <end position="173"/>
    </location>
</feature>
<feature type="transmembrane region" description="Helical" evidence="1">
    <location>
        <begin position="65"/>
        <end position="85"/>
    </location>
</feature>
<dbReference type="Proteomes" id="UP000622317">
    <property type="component" value="Unassembled WGS sequence"/>
</dbReference>
<dbReference type="Pfam" id="PF12811">
    <property type="entry name" value="BaxI_1"/>
    <property type="match status" value="1"/>
</dbReference>
<feature type="transmembrane region" description="Helical" evidence="1">
    <location>
        <begin position="31"/>
        <end position="49"/>
    </location>
</feature>
<reference evidence="2" key="1">
    <citation type="submission" date="2020-09" db="EMBL/GenBank/DDBJ databases">
        <title>Pelagicoccus enzymogenes sp. nov. with an EPS production, isolated from marine sediment.</title>
        <authorList>
            <person name="Feng X."/>
        </authorList>
    </citation>
    <scope>NUCLEOTIDE SEQUENCE</scope>
    <source>
        <strain evidence="2">NFK12</strain>
    </source>
</reference>
<feature type="transmembrane region" description="Helical" evidence="1">
    <location>
        <begin position="220"/>
        <end position="238"/>
    </location>
</feature>
<accession>A0A927IFP1</accession>
<name>A0A927IFP1_9BACT</name>
<dbReference type="PANTHER" id="PTHR41282:SF1">
    <property type="entry name" value="CONSERVED TRANSMEMBRANE PROTEIN-RELATED"/>
    <property type="match status" value="1"/>
</dbReference>
<comment type="caution">
    <text evidence="2">The sequence shown here is derived from an EMBL/GenBank/DDBJ whole genome shotgun (WGS) entry which is preliminary data.</text>
</comment>
<keyword evidence="1" id="KW-1133">Transmembrane helix</keyword>
<protein>
    <submittedName>
        <fullName evidence="2">Bax inhibitor-1/YccA family protein</fullName>
    </submittedName>
</protein>
<gene>
    <name evidence="2" type="ORF">IEN85_02210</name>
</gene>
<keyword evidence="1" id="KW-0812">Transmembrane</keyword>